<dbReference type="AlphaFoldDB" id="A0AA46TKC6"/>
<evidence type="ECO:0000313" key="3">
    <source>
        <dbReference type="Proteomes" id="UP001164390"/>
    </source>
</evidence>
<name>A0AA46TKC6_9ACTN</name>
<accession>A0AA46TKC6</accession>
<gene>
    <name evidence="2" type="ORF">L0C25_06390</name>
</gene>
<feature type="transmembrane region" description="Helical" evidence="1">
    <location>
        <begin position="41"/>
        <end position="60"/>
    </location>
</feature>
<sequence length="224" mass="24137">MIEDDLRATFRERAHETDVPVPDRMTRIREKAADQRRHRGLATLAAVVLVVVGLVTVPLLSDDDTGPAPAGRSEETERFPVTIDGYTMYTSVTGDKGQEIVTLTFTPDDLDFLVALDCAERAAHGRVAVVRVNGRRIEPNCAQASPVVDAKELAPLQVGGVGTAEDVRAYWRRHGATAGEPVTIKLSLLLSGFHVNSTEGDASKEFDGLLGIGAYDMTGEPPSE</sequence>
<proteinExistence type="predicted"/>
<dbReference type="Proteomes" id="UP001164390">
    <property type="component" value="Chromosome"/>
</dbReference>
<evidence type="ECO:0000256" key="1">
    <source>
        <dbReference type="SAM" id="Phobius"/>
    </source>
</evidence>
<dbReference type="RefSeq" id="WP_271635613.1">
    <property type="nucleotide sequence ID" value="NZ_CP094970.1"/>
</dbReference>
<keyword evidence="1" id="KW-0472">Membrane</keyword>
<reference evidence="2" key="1">
    <citation type="submission" date="2022-01" db="EMBL/GenBank/DDBJ databases">
        <title>Nocardioidaceae gen. sp. A5X3R13.</title>
        <authorList>
            <person name="Lopez Marin M.A."/>
            <person name="Uhlik O."/>
        </authorList>
    </citation>
    <scope>NUCLEOTIDE SEQUENCE</scope>
    <source>
        <strain evidence="2">A5X3R13</strain>
    </source>
</reference>
<organism evidence="2 3">
    <name type="scientific">Solicola gregarius</name>
    <dbReference type="NCBI Taxonomy" id="2908642"/>
    <lineage>
        <taxon>Bacteria</taxon>
        <taxon>Bacillati</taxon>
        <taxon>Actinomycetota</taxon>
        <taxon>Actinomycetes</taxon>
        <taxon>Propionibacteriales</taxon>
        <taxon>Nocardioidaceae</taxon>
        <taxon>Solicola</taxon>
    </lineage>
</organism>
<keyword evidence="1" id="KW-0812">Transmembrane</keyword>
<dbReference type="EMBL" id="CP094970">
    <property type="protein sequence ID" value="UYM06695.1"/>
    <property type="molecule type" value="Genomic_DNA"/>
</dbReference>
<keyword evidence="1" id="KW-1133">Transmembrane helix</keyword>
<evidence type="ECO:0000313" key="2">
    <source>
        <dbReference type="EMBL" id="UYM06695.1"/>
    </source>
</evidence>
<dbReference type="KEGG" id="sgrg:L0C25_06390"/>
<protein>
    <submittedName>
        <fullName evidence="2">Uncharacterized protein</fullName>
    </submittedName>
</protein>
<keyword evidence="3" id="KW-1185">Reference proteome</keyword>